<proteinExistence type="predicted"/>
<dbReference type="InterPro" id="IPR013325">
    <property type="entry name" value="RNA_pol_sigma_r2"/>
</dbReference>
<organism evidence="2 3">
    <name type="scientific">Oceanobacillus longus</name>
    <dbReference type="NCBI Taxonomy" id="930120"/>
    <lineage>
        <taxon>Bacteria</taxon>
        <taxon>Bacillati</taxon>
        <taxon>Bacillota</taxon>
        <taxon>Bacilli</taxon>
        <taxon>Bacillales</taxon>
        <taxon>Bacillaceae</taxon>
        <taxon>Oceanobacillus</taxon>
    </lineage>
</organism>
<dbReference type="Pfam" id="PF04542">
    <property type="entry name" value="Sigma70_r2"/>
    <property type="match status" value="1"/>
</dbReference>
<evidence type="ECO:0000259" key="1">
    <source>
        <dbReference type="Pfam" id="PF04542"/>
    </source>
</evidence>
<evidence type="ECO:0000313" key="3">
    <source>
        <dbReference type="Proteomes" id="UP001595772"/>
    </source>
</evidence>
<evidence type="ECO:0000313" key="2">
    <source>
        <dbReference type="EMBL" id="MFC4022323.1"/>
    </source>
</evidence>
<dbReference type="InterPro" id="IPR007627">
    <property type="entry name" value="RNA_pol_sigma70_r2"/>
</dbReference>
<dbReference type="InterPro" id="IPR014284">
    <property type="entry name" value="RNA_pol_sigma-70_dom"/>
</dbReference>
<dbReference type="SUPFAM" id="SSF88946">
    <property type="entry name" value="Sigma2 domain of RNA polymerase sigma factors"/>
    <property type="match status" value="1"/>
</dbReference>
<keyword evidence="3" id="KW-1185">Reference proteome</keyword>
<accession>A0ABV8GR54</accession>
<sequence length="188" mass="22635">MKKDNDQTFEEIFKQNERRIYYQMQRLGIKDPSREFYTEGLYAMWMAYKKYQPDKGPLATYFNYTIRNRLIDLLRKKASTLEVEEKNRKEAVTQLTEGNYIRNSHTPYPLPNVPDILLEDPIQWRKLKSQLTENQWKWIYFHILGDMSVKDIAIQENTTVEAVKSWGKQVRKKLKRMSEVGSFNFFMD</sequence>
<dbReference type="RefSeq" id="WP_379494841.1">
    <property type="nucleotide sequence ID" value="NZ_JBHSAO010000001.1"/>
</dbReference>
<dbReference type="Proteomes" id="UP001595772">
    <property type="component" value="Unassembled WGS sequence"/>
</dbReference>
<comment type="caution">
    <text evidence="2">The sequence shown here is derived from an EMBL/GenBank/DDBJ whole genome shotgun (WGS) entry which is preliminary data.</text>
</comment>
<dbReference type="EMBL" id="JBHSAO010000001">
    <property type="protein sequence ID" value="MFC4022323.1"/>
    <property type="molecule type" value="Genomic_DNA"/>
</dbReference>
<dbReference type="InterPro" id="IPR013324">
    <property type="entry name" value="RNA_pol_sigma_r3/r4-like"/>
</dbReference>
<gene>
    <name evidence="2" type="ORF">ACFOUV_00665</name>
</gene>
<dbReference type="NCBIfam" id="TIGR02937">
    <property type="entry name" value="sigma70-ECF"/>
    <property type="match status" value="1"/>
</dbReference>
<name>A0ABV8GR54_9BACI</name>
<protein>
    <submittedName>
        <fullName evidence="2">Sigma-70 family RNA polymerase sigma factor</fullName>
    </submittedName>
</protein>
<reference evidence="3" key="1">
    <citation type="journal article" date="2019" name="Int. J. Syst. Evol. Microbiol.">
        <title>The Global Catalogue of Microorganisms (GCM) 10K type strain sequencing project: providing services to taxonomists for standard genome sequencing and annotation.</title>
        <authorList>
            <consortium name="The Broad Institute Genomics Platform"/>
            <consortium name="The Broad Institute Genome Sequencing Center for Infectious Disease"/>
            <person name="Wu L."/>
            <person name="Ma J."/>
        </authorList>
    </citation>
    <scope>NUCLEOTIDE SEQUENCE [LARGE SCALE GENOMIC DNA]</scope>
    <source>
        <strain evidence="3">IBRC-M 10703</strain>
    </source>
</reference>
<feature type="domain" description="RNA polymerase sigma-70 region 2" evidence="1">
    <location>
        <begin position="13"/>
        <end position="78"/>
    </location>
</feature>
<dbReference type="Gene3D" id="1.10.1740.10">
    <property type="match status" value="1"/>
</dbReference>
<dbReference type="SUPFAM" id="SSF88659">
    <property type="entry name" value="Sigma3 and sigma4 domains of RNA polymerase sigma factors"/>
    <property type="match status" value="1"/>
</dbReference>